<gene>
    <name evidence="14" type="ORF">GCM10011332_20940</name>
</gene>
<keyword evidence="9" id="KW-0067">ATP-binding</keyword>
<accession>A0A917FB62</accession>
<dbReference type="SUPFAM" id="SSF52540">
    <property type="entry name" value="P-loop containing nucleoside triphosphate hydrolases"/>
    <property type="match status" value="1"/>
</dbReference>
<keyword evidence="12" id="KW-1133">Transmembrane helix</keyword>
<feature type="transmembrane region" description="Helical" evidence="12">
    <location>
        <begin position="91"/>
        <end position="115"/>
    </location>
</feature>
<evidence type="ECO:0000256" key="8">
    <source>
        <dbReference type="ARBA" id="ARBA00022777"/>
    </source>
</evidence>
<evidence type="ECO:0000256" key="2">
    <source>
        <dbReference type="ARBA" id="ARBA00009719"/>
    </source>
</evidence>
<dbReference type="GO" id="GO:0005524">
    <property type="term" value="F:ATP binding"/>
    <property type="evidence" value="ECO:0007669"/>
    <property type="project" value="UniProtKB-KW"/>
</dbReference>
<comment type="catalytic activity">
    <reaction evidence="11">
        <text>D-ribulose 5-phosphate + ATP = D-ribulose 1,5-bisphosphate + ADP + H(+)</text>
        <dbReference type="Rhea" id="RHEA:19365"/>
        <dbReference type="ChEBI" id="CHEBI:15378"/>
        <dbReference type="ChEBI" id="CHEBI:30616"/>
        <dbReference type="ChEBI" id="CHEBI:57870"/>
        <dbReference type="ChEBI" id="CHEBI:58121"/>
        <dbReference type="ChEBI" id="CHEBI:456216"/>
        <dbReference type="EC" id="2.7.1.19"/>
    </reaction>
</comment>
<dbReference type="InterPro" id="IPR027417">
    <property type="entry name" value="P-loop_NTPase"/>
</dbReference>
<feature type="transmembrane region" description="Helical" evidence="12">
    <location>
        <begin position="135"/>
        <end position="155"/>
    </location>
</feature>
<feature type="transmembrane region" description="Helical" evidence="12">
    <location>
        <begin position="22"/>
        <end position="39"/>
    </location>
</feature>
<keyword evidence="6" id="KW-0808">Transferase</keyword>
<comment type="caution">
    <text evidence="14">The sequence shown here is derived from an EMBL/GenBank/DDBJ whole genome shotgun (WGS) entry which is preliminary data.</text>
</comment>
<organism evidence="14 15">
    <name type="scientific">Terasakiella brassicae</name>
    <dbReference type="NCBI Taxonomy" id="1634917"/>
    <lineage>
        <taxon>Bacteria</taxon>
        <taxon>Pseudomonadati</taxon>
        <taxon>Pseudomonadota</taxon>
        <taxon>Alphaproteobacteria</taxon>
        <taxon>Rhodospirillales</taxon>
        <taxon>Terasakiellaceae</taxon>
        <taxon>Terasakiella</taxon>
    </lineage>
</organism>
<evidence type="ECO:0000256" key="11">
    <source>
        <dbReference type="ARBA" id="ARBA00047663"/>
    </source>
</evidence>
<protein>
    <recommendedName>
        <fullName evidence="3">phosphoribulokinase</fullName>
        <ecNumber evidence="3">2.7.1.19</ecNumber>
    </recommendedName>
    <alternativeName>
        <fullName evidence="10">Phosphopentokinase</fullName>
    </alternativeName>
</protein>
<name>A0A917FB62_9PROT</name>
<dbReference type="AlphaFoldDB" id="A0A917FB62"/>
<dbReference type="PRINTS" id="PR00478">
    <property type="entry name" value="PHRIBLKINASE"/>
</dbReference>
<keyword evidence="8" id="KW-0418">Kinase</keyword>
<feature type="domain" description="Phosphoribulokinase/uridine kinase" evidence="13">
    <location>
        <begin position="173"/>
        <end position="352"/>
    </location>
</feature>
<keyword evidence="4" id="KW-0602">Photosynthesis</keyword>
<evidence type="ECO:0000313" key="14">
    <source>
        <dbReference type="EMBL" id="GGF66651.1"/>
    </source>
</evidence>
<sequence length="464" mass="53062">MLLSNAEMYKVYHLSVSINQDVQIYILPVIYLLVVYGTWRIRRISFDLFFALLGIAFFSIVLLTPASPGWFMWIVPLLVWYQNLSDRVATMLVLIFTGLYVLSSLMIVPSPFYHIGGDELIQVYGNITSLVNGHHVALLHTALFVIGIILIVRIWREAIRSNDYFRLSRKPFIMGISGDSGAGKDTLASSIEGLLGKESTVHVSGDDYHLWDRHKPMWQVMTHLNPRANDLERYAKDLGMLANGRAIQSRRYDHSVGKMTRPESKKSNDFILASGLHALHLPMLRQRYDLSIYLDIDETLRKYFKIQRDVNKRGHPIERVLSSLEKREMDAVKFVRPQRKYADLVLALLPVHHLPKDLAEPQPNLRLKLKVLSRNGFNEDSLIRVLVGICGLHVDLHHNETSDEIEMLIEGEVEAEDMRLSANTPFPDMGEFLDSFPSWENGIPGLMQLIVLSHMNQALNKRLA</sequence>
<dbReference type="InterPro" id="IPR006083">
    <property type="entry name" value="PRK/URK"/>
</dbReference>
<evidence type="ECO:0000256" key="4">
    <source>
        <dbReference type="ARBA" id="ARBA00022531"/>
    </source>
</evidence>
<dbReference type="EC" id="2.7.1.19" evidence="3"/>
<dbReference type="GO" id="GO:0008974">
    <property type="term" value="F:phosphoribulokinase activity"/>
    <property type="evidence" value="ECO:0007669"/>
    <property type="project" value="UniProtKB-EC"/>
</dbReference>
<keyword evidence="7" id="KW-0547">Nucleotide-binding</keyword>
<evidence type="ECO:0000256" key="10">
    <source>
        <dbReference type="ARBA" id="ARBA00031382"/>
    </source>
</evidence>
<keyword evidence="12" id="KW-0812">Transmembrane</keyword>
<evidence type="ECO:0000256" key="1">
    <source>
        <dbReference type="ARBA" id="ARBA00005215"/>
    </source>
</evidence>
<dbReference type="EMBL" id="BMHV01000014">
    <property type="protein sequence ID" value="GGF66651.1"/>
    <property type="molecule type" value="Genomic_DNA"/>
</dbReference>
<evidence type="ECO:0000256" key="5">
    <source>
        <dbReference type="ARBA" id="ARBA00022567"/>
    </source>
</evidence>
<evidence type="ECO:0000256" key="7">
    <source>
        <dbReference type="ARBA" id="ARBA00022741"/>
    </source>
</evidence>
<evidence type="ECO:0000313" key="15">
    <source>
        <dbReference type="Proteomes" id="UP000632498"/>
    </source>
</evidence>
<dbReference type="Gene3D" id="3.40.50.300">
    <property type="entry name" value="P-loop containing nucleotide triphosphate hydrolases"/>
    <property type="match status" value="1"/>
</dbReference>
<keyword evidence="15" id="KW-1185">Reference proteome</keyword>
<evidence type="ECO:0000256" key="12">
    <source>
        <dbReference type="SAM" id="Phobius"/>
    </source>
</evidence>
<dbReference type="Proteomes" id="UP000632498">
    <property type="component" value="Unassembled WGS sequence"/>
</dbReference>
<evidence type="ECO:0000256" key="9">
    <source>
        <dbReference type="ARBA" id="ARBA00022840"/>
    </source>
</evidence>
<proteinExistence type="inferred from homology"/>
<reference evidence="14" key="2">
    <citation type="submission" date="2020-09" db="EMBL/GenBank/DDBJ databases">
        <authorList>
            <person name="Sun Q."/>
            <person name="Zhou Y."/>
        </authorList>
    </citation>
    <scope>NUCLEOTIDE SEQUENCE</scope>
    <source>
        <strain evidence="14">CGMCC 1.15254</strain>
    </source>
</reference>
<keyword evidence="5" id="KW-0113">Calvin cycle</keyword>
<dbReference type="Pfam" id="PF00485">
    <property type="entry name" value="PRK"/>
    <property type="match status" value="1"/>
</dbReference>
<dbReference type="PANTHER" id="PTHR10285">
    <property type="entry name" value="URIDINE KINASE"/>
    <property type="match status" value="1"/>
</dbReference>
<comment type="similarity">
    <text evidence="2">Belongs to the phosphoribulokinase family.</text>
</comment>
<reference evidence="14" key="1">
    <citation type="journal article" date="2014" name="Int. J. Syst. Evol. Microbiol.">
        <title>Complete genome sequence of Corynebacterium casei LMG S-19264T (=DSM 44701T), isolated from a smear-ripened cheese.</title>
        <authorList>
            <consortium name="US DOE Joint Genome Institute (JGI-PGF)"/>
            <person name="Walter F."/>
            <person name="Albersmeier A."/>
            <person name="Kalinowski J."/>
            <person name="Ruckert C."/>
        </authorList>
    </citation>
    <scope>NUCLEOTIDE SEQUENCE</scope>
    <source>
        <strain evidence="14">CGMCC 1.15254</strain>
    </source>
</reference>
<dbReference type="InterPro" id="IPR006082">
    <property type="entry name" value="PRK"/>
</dbReference>
<evidence type="ECO:0000259" key="13">
    <source>
        <dbReference type="Pfam" id="PF00485"/>
    </source>
</evidence>
<feature type="transmembrane region" description="Helical" evidence="12">
    <location>
        <begin position="46"/>
        <end position="63"/>
    </location>
</feature>
<keyword evidence="12" id="KW-0472">Membrane</keyword>
<dbReference type="GO" id="GO:0019253">
    <property type="term" value="P:reductive pentose-phosphate cycle"/>
    <property type="evidence" value="ECO:0007669"/>
    <property type="project" value="UniProtKB-KW"/>
</dbReference>
<comment type="pathway">
    <text evidence="1">Carbohydrate biosynthesis; Calvin cycle.</text>
</comment>
<evidence type="ECO:0000256" key="3">
    <source>
        <dbReference type="ARBA" id="ARBA00012042"/>
    </source>
</evidence>
<evidence type="ECO:0000256" key="6">
    <source>
        <dbReference type="ARBA" id="ARBA00022679"/>
    </source>
</evidence>